<dbReference type="PANTHER" id="PTHR10031">
    <property type="entry name" value="ATP SYNTHASE LIPID-BINDING PROTEIN, MITOCHONDRIAL"/>
    <property type="match status" value="1"/>
</dbReference>
<dbReference type="GO" id="GO:0033177">
    <property type="term" value="C:proton-transporting two-sector ATPase complex, proton-transporting domain"/>
    <property type="evidence" value="ECO:0007669"/>
    <property type="project" value="InterPro"/>
</dbReference>
<keyword evidence="3" id="KW-0813">Transport</keyword>
<keyword evidence="8" id="KW-0406">Ion transport</keyword>
<keyword evidence="5 13" id="KW-0812">Transmembrane</keyword>
<evidence type="ECO:0000256" key="4">
    <source>
        <dbReference type="ARBA" id="ARBA00022547"/>
    </source>
</evidence>
<evidence type="ECO:0000259" key="14">
    <source>
        <dbReference type="Pfam" id="PF00137"/>
    </source>
</evidence>
<feature type="transmembrane region" description="Helical" evidence="13">
    <location>
        <begin position="24"/>
        <end position="53"/>
    </location>
</feature>
<evidence type="ECO:0000256" key="1">
    <source>
        <dbReference type="ARBA" id="ARBA00004141"/>
    </source>
</evidence>
<dbReference type="Gene3D" id="1.20.20.10">
    <property type="entry name" value="F1F0 ATP synthase subunit C"/>
    <property type="match status" value="1"/>
</dbReference>
<evidence type="ECO:0000256" key="10">
    <source>
        <dbReference type="ARBA" id="ARBA00023136"/>
    </source>
</evidence>
<evidence type="ECO:0000256" key="6">
    <source>
        <dbReference type="ARBA" id="ARBA00022781"/>
    </source>
</evidence>
<keyword evidence="4" id="KW-0138">CF(0)</keyword>
<dbReference type="Pfam" id="PF00137">
    <property type="entry name" value="ATP-synt_C"/>
    <property type="match status" value="1"/>
</dbReference>
<evidence type="ECO:0000256" key="2">
    <source>
        <dbReference type="ARBA" id="ARBA00006704"/>
    </source>
</evidence>
<protein>
    <recommendedName>
        <fullName evidence="14">V-ATPase proteolipid subunit C-like domain-containing protein</fullName>
    </recommendedName>
</protein>
<evidence type="ECO:0000256" key="5">
    <source>
        <dbReference type="ARBA" id="ARBA00022692"/>
    </source>
</evidence>
<dbReference type="InterPro" id="IPR000454">
    <property type="entry name" value="ATP_synth_F0_csu"/>
</dbReference>
<gene>
    <name evidence="15" type="ORF">METZ01_LOCUS62534</name>
</gene>
<accession>A0A381T0B9</accession>
<dbReference type="PANTHER" id="PTHR10031:SF0">
    <property type="entry name" value="ATPASE PROTEIN 9"/>
    <property type="match status" value="1"/>
</dbReference>
<dbReference type="GO" id="GO:0008289">
    <property type="term" value="F:lipid binding"/>
    <property type="evidence" value="ECO:0007669"/>
    <property type="project" value="UniProtKB-KW"/>
</dbReference>
<proteinExistence type="inferred from homology"/>
<keyword evidence="7 13" id="KW-1133">Transmembrane helix</keyword>
<dbReference type="HAMAP" id="MF_01396">
    <property type="entry name" value="ATP_synth_c_bact"/>
    <property type="match status" value="1"/>
</dbReference>
<dbReference type="GO" id="GO:0015986">
    <property type="term" value="P:proton motive force-driven ATP synthesis"/>
    <property type="evidence" value="ECO:0007669"/>
    <property type="project" value="InterPro"/>
</dbReference>
<dbReference type="CDD" id="cd18121">
    <property type="entry name" value="ATP-synt_Fo_c"/>
    <property type="match status" value="1"/>
</dbReference>
<dbReference type="InterPro" id="IPR002379">
    <property type="entry name" value="ATPase_proteolipid_c-like_dom"/>
</dbReference>
<evidence type="ECO:0000256" key="11">
    <source>
        <dbReference type="ARBA" id="ARBA00023310"/>
    </source>
</evidence>
<dbReference type="InterPro" id="IPR020537">
    <property type="entry name" value="ATP_synth_F0_csu_DDCD_BS"/>
</dbReference>
<dbReference type="GO" id="GO:0015078">
    <property type="term" value="F:proton transmembrane transporter activity"/>
    <property type="evidence" value="ECO:0007669"/>
    <property type="project" value="InterPro"/>
</dbReference>
<keyword evidence="9" id="KW-0446">Lipid-binding</keyword>
<evidence type="ECO:0000256" key="8">
    <source>
        <dbReference type="ARBA" id="ARBA00023065"/>
    </source>
</evidence>
<dbReference type="GO" id="GO:0045259">
    <property type="term" value="C:proton-transporting ATP synthase complex"/>
    <property type="evidence" value="ECO:0007669"/>
    <property type="project" value="UniProtKB-KW"/>
</dbReference>
<feature type="transmembrane region" description="Helical" evidence="13">
    <location>
        <begin position="65"/>
        <end position="88"/>
    </location>
</feature>
<name>A0A381T0B9_9ZZZZ</name>
<dbReference type="NCBIfam" id="TIGR01260">
    <property type="entry name" value="ATP_synt_c"/>
    <property type="match status" value="1"/>
</dbReference>
<evidence type="ECO:0000256" key="12">
    <source>
        <dbReference type="ARBA" id="ARBA00025198"/>
    </source>
</evidence>
<evidence type="ECO:0000256" key="7">
    <source>
        <dbReference type="ARBA" id="ARBA00022989"/>
    </source>
</evidence>
<feature type="domain" description="V-ATPase proteolipid subunit C-like" evidence="14">
    <location>
        <begin position="24"/>
        <end position="87"/>
    </location>
</feature>
<dbReference type="AlphaFoldDB" id="A0A381T0B9"/>
<keyword evidence="11" id="KW-0066">ATP synthesis</keyword>
<organism evidence="15">
    <name type="scientific">marine metagenome</name>
    <dbReference type="NCBI Taxonomy" id="408172"/>
    <lineage>
        <taxon>unclassified sequences</taxon>
        <taxon>metagenomes</taxon>
        <taxon>ecological metagenomes</taxon>
    </lineage>
</organism>
<reference evidence="15" key="1">
    <citation type="submission" date="2018-05" db="EMBL/GenBank/DDBJ databases">
        <authorList>
            <person name="Lanie J.A."/>
            <person name="Ng W.-L."/>
            <person name="Kazmierczak K.M."/>
            <person name="Andrzejewski T.M."/>
            <person name="Davidsen T.M."/>
            <person name="Wayne K.J."/>
            <person name="Tettelin H."/>
            <person name="Glass J.I."/>
            <person name="Rusch D."/>
            <person name="Podicherti R."/>
            <person name="Tsui H.-C.T."/>
            <person name="Winkler M.E."/>
        </authorList>
    </citation>
    <scope>NUCLEOTIDE SEQUENCE</scope>
</reference>
<dbReference type="PRINTS" id="PR00124">
    <property type="entry name" value="ATPASEC"/>
</dbReference>
<evidence type="ECO:0000256" key="3">
    <source>
        <dbReference type="ARBA" id="ARBA00022448"/>
    </source>
</evidence>
<evidence type="ECO:0000256" key="9">
    <source>
        <dbReference type="ARBA" id="ARBA00023121"/>
    </source>
</evidence>
<dbReference type="PROSITE" id="PS00605">
    <property type="entry name" value="ATPASE_C"/>
    <property type="match status" value="1"/>
</dbReference>
<evidence type="ECO:0000256" key="13">
    <source>
        <dbReference type="SAM" id="Phobius"/>
    </source>
</evidence>
<dbReference type="InterPro" id="IPR005953">
    <property type="entry name" value="ATP_synth_csu_bac/chlpt"/>
</dbReference>
<dbReference type="InterPro" id="IPR038662">
    <property type="entry name" value="ATP_synth_F0_csu_sf"/>
</dbReference>
<dbReference type="EMBL" id="UINC01003840">
    <property type="protein sequence ID" value="SVA09680.1"/>
    <property type="molecule type" value="Genomic_DNA"/>
</dbReference>
<dbReference type="InterPro" id="IPR035921">
    <property type="entry name" value="F/V-ATP_Csub_sf"/>
</dbReference>
<keyword evidence="10 13" id="KW-0472">Membrane</keyword>
<sequence>MLHALVTVVQEVAADGATQGIGLIGAGLAIGGAALGAGLGIGPIGSAAASGIARQPEATAQIQTAAIIFAALIEGTALFGLVLAFLLMGR</sequence>
<dbReference type="SUPFAM" id="SSF81333">
    <property type="entry name" value="F1F0 ATP synthase subunit C"/>
    <property type="match status" value="1"/>
</dbReference>
<keyword evidence="6" id="KW-0375">Hydrogen ion transport</keyword>
<evidence type="ECO:0000313" key="15">
    <source>
        <dbReference type="EMBL" id="SVA09680.1"/>
    </source>
</evidence>
<comment type="similarity">
    <text evidence="2">Belongs to the ATPase C chain family.</text>
</comment>
<comment type="function">
    <text evidence="12">F(1)F(0) ATP synthase produces ATP from ADP in the presence of a proton or sodium gradient. F-type ATPases consist of two structural domains, F(1) containing the extramembraneous catalytic core and F(0) containing the membrane proton channel, linked together by a central stalk and a peripheral stalk. During catalysis, ATP synthesis in the catalytic domain of F(1) is coupled via a rotary mechanism of the central stalk subunits to proton translocation.</text>
</comment>
<comment type="subcellular location">
    <subcellularLocation>
        <location evidence="1">Membrane</location>
        <topology evidence="1">Multi-pass membrane protein</topology>
    </subcellularLocation>
</comment>